<dbReference type="Pfam" id="PF20256">
    <property type="entry name" value="MoCoBD_2"/>
    <property type="match status" value="1"/>
</dbReference>
<keyword evidence="2" id="KW-0560">Oxidoreductase</keyword>
<protein>
    <submittedName>
        <fullName evidence="4">Xanthine dehydrogenase family protein molybdopterin-binding subunit</fullName>
    </submittedName>
</protein>
<dbReference type="Gene3D" id="3.30.365.10">
    <property type="entry name" value="Aldehyde oxidase/xanthine dehydrogenase, molybdopterin binding domain"/>
    <property type="match status" value="4"/>
</dbReference>
<feature type="domain" description="Aldehyde oxidase/xanthine dehydrogenase a/b hammerhead" evidence="3">
    <location>
        <begin position="20"/>
        <end position="145"/>
    </location>
</feature>
<dbReference type="Gene3D" id="3.90.1170.50">
    <property type="entry name" value="Aldehyde oxidase/xanthine dehydrogenase, a/b hammerhead"/>
    <property type="match status" value="1"/>
</dbReference>
<dbReference type="RefSeq" id="WP_264712669.1">
    <property type="nucleotide sequence ID" value="NZ_JAPDNT010000002.1"/>
</dbReference>
<dbReference type="SMART" id="SM01008">
    <property type="entry name" value="Ald_Xan_dh_C"/>
    <property type="match status" value="1"/>
</dbReference>
<evidence type="ECO:0000313" key="5">
    <source>
        <dbReference type="Proteomes" id="UP001165679"/>
    </source>
</evidence>
<dbReference type="GO" id="GO:0016491">
    <property type="term" value="F:oxidoreductase activity"/>
    <property type="evidence" value="ECO:0007669"/>
    <property type="project" value="UniProtKB-KW"/>
</dbReference>
<dbReference type="InterPro" id="IPR037165">
    <property type="entry name" value="AldOxase/xan_DH_Mopterin-bd_sf"/>
</dbReference>
<dbReference type="Proteomes" id="UP001165679">
    <property type="component" value="Unassembled WGS sequence"/>
</dbReference>
<dbReference type="SUPFAM" id="SSF54665">
    <property type="entry name" value="CO dehydrogenase molybdoprotein N-domain-like"/>
    <property type="match status" value="1"/>
</dbReference>
<dbReference type="InterPro" id="IPR008274">
    <property type="entry name" value="AldOxase/xan_DH_MoCoBD1"/>
</dbReference>
<accession>A0AA42CGP7</accession>
<reference evidence="4" key="1">
    <citation type="submission" date="2022-09" db="EMBL/GenBank/DDBJ databases">
        <title>Rhodovastum sp. nov. RN2-1 isolated from soil in Seongnam, South Korea.</title>
        <authorList>
            <person name="Le N.T."/>
        </authorList>
    </citation>
    <scope>NUCLEOTIDE SEQUENCE</scope>
    <source>
        <strain evidence="4">RN2-1</strain>
    </source>
</reference>
<evidence type="ECO:0000256" key="1">
    <source>
        <dbReference type="ARBA" id="ARBA00022505"/>
    </source>
</evidence>
<gene>
    <name evidence="4" type="ORF">OL599_05615</name>
</gene>
<dbReference type="Pfam" id="PF01315">
    <property type="entry name" value="Ald_Xan_dh_C"/>
    <property type="match status" value="1"/>
</dbReference>
<dbReference type="AlphaFoldDB" id="A0AA42CGP7"/>
<sequence length="771" mass="81243">MGSNAFGQPMLRKEDTRLLTGRGRFTANMLRPDMAHAAMIRSPHAHARILGIDTAAARAMPGVLVVLTGEDYAADGLGGIPAGSDLIRLPGTPADQDFAFRPEHPALARSRVRFVGDSVAVVVAQTAQQARDAAEAVMVEYDPLPAVTGTAEAAAPGAALVWDEAPRNICFRWSAGDEAAVAAAFARAARVVRLPAINNRIHVGSLETRGAIGAFADGRYTLSTGTQMPHGLKTALAESVFRVPEDRVRVTVADVGGSFGIKNALYPEQVVVLWAARRTGRSVAWVGERADGFLSDYQARDNVYTADLALDSNAHFLALRVKSTAAVGAYLAPKGQLSPTSNMPALAGVYRLPCIHVAVTGVFSNTAPTEVYRGAGRPEAVYLLERLVDHAARVLGMDRLELRRRNLLSPADMPYATGLGLRYDSGDFPAMLDTGLQRADAAGFPTRRDTAAQRGRLRGLGWAHYCERVAGSWAEHAWLELNPDGRVTVLIGTMSNGQGHETAYAQLVADQLGIDPADIDVVQGDTDRIPSGHGTGGSASIAIGGAALADASVDLIRKATPLAADALEAAEADVVFEDGAFRIVGTDRKVALQAVARRLGQHGAPALLAANGFWNPSGPTFPNGCHVAEVEVDPDTGVWTLASYTMLHDFGRVLNPKLLEGQLQGGVTQGIGQAACERVVHDAESGQVLTGSFMDYQIPRADELPPLVLETLPTPAPSHPLGVKGCGEAGAAGGAPAVMNALLDALAPLGVKVLDMPATPERVWQAIRNAR</sequence>
<dbReference type="InterPro" id="IPR000674">
    <property type="entry name" value="Ald_Oxase/Xan_DH_a/b"/>
</dbReference>
<dbReference type="InterPro" id="IPR046867">
    <property type="entry name" value="AldOxase/xan_DH_MoCoBD2"/>
</dbReference>
<keyword evidence="5" id="KW-1185">Reference proteome</keyword>
<proteinExistence type="predicted"/>
<dbReference type="EMBL" id="JAPDNT010000002">
    <property type="protein sequence ID" value="MCW3474050.1"/>
    <property type="molecule type" value="Genomic_DNA"/>
</dbReference>
<dbReference type="SUPFAM" id="SSF56003">
    <property type="entry name" value="Molybdenum cofactor-binding domain"/>
    <property type="match status" value="1"/>
</dbReference>
<name>A0AA42CGP7_9PROT</name>
<keyword evidence="1" id="KW-0500">Molybdenum</keyword>
<dbReference type="PANTHER" id="PTHR11908">
    <property type="entry name" value="XANTHINE DEHYDROGENASE"/>
    <property type="match status" value="1"/>
</dbReference>
<dbReference type="GO" id="GO:0005506">
    <property type="term" value="F:iron ion binding"/>
    <property type="evidence" value="ECO:0007669"/>
    <property type="project" value="InterPro"/>
</dbReference>
<dbReference type="PANTHER" id="PTHR11908:SF132">
    <property type="entry name" value="ALDEHYDE OXIDASE 1-RELATED"/>
    <property type="match status" value="1"/>
</dbReference>
<dbReference type="InterPro" id="IPR016208">
    <property type="entry name" value="Ald_Oxase/xanthine_DH-like"/>
</dbReference>
<reference evidence="4" key="2">
    <citation type="submission" date="2022-10" db="EMBL/GenBank/DDBJ databases">
        <authorList>
            <person name="Trinh H.N."/>
        </authorList>
    </citation>
    <scope>NUCLEOTIDE SEQUENCE</scope>
    <source>
        <strain evidence="4">RN2-1</strain>
    </source>
</reference>
<evidence type="ECO:0000259" key="3">
    <source>
        <dbReference type="SMART" id="SM01008"/>
    </source>
</evidence>
<comment type="caution">
    <text evidence="4">The sequence shown here is derived from an EMBL/GenBank/DDBJ whole genome shotgun (WGS) entry which is preliminary data.</text>
</comment>
<evidence type="ECO:0000313" key="4">
    <source>
        <dbReference type="EMBL" id="MCW3474050.1"/>
    </source>
</evidence>
<dbReference type="Pfam" id="PF02738">
    <property type="entry name" value="MoCoBD_1"/>
    <property type="match status" value="1"/>
</dbReference>
<organism evidence="4 5">
    <name type="scientific">Limobrevibacterium gyesilva</name>
    <dbReference type="NCBI Taxonomy" id="2991712"/>
    <lineage>
        <taxon>Bacteria</taxon>
        <taxon>Pseudomonadati</taxon>
        <taxon>Pseudomonadota</taxon>
        <taxon>Alphaproteobacteria</taxon>
        <taxon>Acetobacterales</taxon>
        <taxon>Acetobacteraceae</taxon>
        <taxon>Limobrevibacterium</taxon>
    </lineage>
</organism>
<dbReference type="InterPro" id="IPR036856">
    <property type="entry name" value="Ald_Oxase/Xan_DH_a/b_sf"/>
</dbReference>
<evidence type="ECO:0000256" key="2">
    <source>
        <dbReference type="ARBA" id="ARBA00023002"/>
    </source>
</evidence>